<evidence type="ECO:0000256" key="7">
    <source>
        <dbReference type="ARBA" id="ARBA00022989"/>
    </source>
</evidence>
<dbReference type="GO" id="GO:0016491">
    <property type="term" value="F:oxidoreductase activity"/>
    <property type="evidence" value="ECO:0007669"/>
    <property type="project" value="UniProtKB-KW"/>
</dbReference>
<evidence type="ECO:0000256" key="6">
    <source>
        <dbReference type="ARBA" id="ARBA00022692"/>
    </source>
</evidence>
<comment type="similarity">
    <text evidence="2 14">Belongs to the cytochrome c oxidase subunit 3 family.</text>
</comment>
<dbReference type="GO" id="GO:0004129">
    <property type="term" value="F:cytochrome-c oxidase activity"/>
    <property type="evidence" value="ECO:0007669"/>
    <property type="project" value="InterPro"/>
</dbReference>
<dbReference type="PROSITE" id="PS50253">
    <property type="entry name" value="COX3"/>
    <property type="match status" value="1"/>
</dbReference>
<name>A0A6S6RYN8_9GAMM</name>
<keyword evidence="6 14" id="KW-0812">Transmembrane</keyword>
<evidence type="ECO:0000256" key="11">
    <source>
        <dbReference type="ARBA" id="ARBA00031884"/>
    </source>
</evidence>
<sequence length="187" mass="21516">MYKIDNVSEKKILLGFWIYILSDCILFSVIFAVYVLLSKKHNMYNMNMYNMYMVNIETLILLLSSFIIGIVVLVLKKEKIVFNLLIVLLLGLIFVSLEMKEIMNLINQGFTPKTSSCISAYLTLIGTHCIHIIIGIYWGICLLINILLKGLNIKNKTSLLCLSIFWHFLHIIWVCIFTLVYLIGVIG</sequence>
<dbReference type="InterPro" id="IPR024791">
    <property type="entry name" value="Cyt_c/ubiquinol_Oxase_su3"/>
</dbReference>
<evidence type="ECO:0000256" key="14">
    <source>
        <dbReference type="RuleBase" id="RU003376"/>
    </source>
</evidence>
<evidence type="ECO:0000256" key="12">
    <source>
        <dbReference type="ARBA" id="ARBA00032189"/>
    </source>
</evidence>
<evidence type="ECO:0000256" key="8">
    <source>
        <dbReference type="ARBA" id="ARBA00023136"/>
    </source>
</evidence>
<keyword evidence="7 15" id="KW-1133">Transmembrane helix</keyword>
<evidence type="ECO:0000256" key="5">
    <source>
        <dbReference type="ARBA" id="ARBA00022475"/>
    </source>
</evidence>
<keyword evidence="17" id="KW-0560">Oxidoreductase</keyword>
<dbReference type="Pfam" id="PF00510">
    <property type="entry name" value="COX3"/>
    <property type="match status" value="1"/>
</dbReference>
<evidence type="ECO:0000256" key="9">
    <source>
        <dbReference type="ARBA" id="ARBA00025694"/>
    </source>
</evidence>
<evidence type="ECO:0000256" key="10">
    <source>
        <dbReference type="ARBA" id="ARBA00030072"/>
    </source>
</evidence>
<keyword evidence="18" id="KW-1185">Reference proteome</keyword>
<proteinExistence type="inferred from homology"/>
<dbReference type="EMBL" id="LR744089">
    <property type="protein sequence ID" value="CAA3706609.1"/>
    <property type="molecule type" value="Genomic_DNA"/>
</dbReference>
<organism evidence="17 18">
    <name type="scientific">Candidatus Portiera aleyrodidarum</name>
    <name type="common">primary endosymbiont of Bemisia tabaci</name>
    <dbReference type="NCBI Taxonomy" id="91844"/>
    <lineage>
        <taxon>Bacteria</taxon>
        <taxon>Pseudomonadati</taxon>
        <taxon>Pseudomonadota</taxon>
        <taxon>Gammaproteobacteria</taxon>
        <taxon>Candidatus Johnevansiales</taxon>
        <taxon>Candidatus Johnevansiaceae</taxon>
        <taxon>Candidatus Portiera</taxon>
    </lineage>
</organism>
<reference evidence="17 18" key="1">
    <citation type="submission" date="2019-12" db="EMBL/GenBank/DDBJ databases">
        <authorList>
            <person name="Santos-Garcia D."/>
            <person name="Santos-Garcia D."/>
            <person name="Santos-Garcia D."/>
        </authorList>
    </citation>
    <scope>NUCLEOTIDE SEQUENCE [LARGE SCALE GENOMIC DNA]</scope>
    <source>
        <strain evidence="17">PeMo</strain>
    </source>
</reference>
<evidence type="ECO:0000259" key="16">
    <source>
        <dbReference type="PROSITE" id="PS50253"/>
    </source>
</evidence>
<protein>
    <recommendedName>
        <fullName evidence="4">Cytochrome bo(3) ubiquinol oxidase subunit 3</fullName>
    </recommendedName>
    <alternativeName>
        <fullName evidence="12">Cytochrome o ubiquinol oxidase subunit 3</fullName>
    </alternativeName>
    <alternativeName>
        <fullName evidence="10">Oxidase bo(3) subunit 3</fullName>
    </alternativeName>
    <alternativeName>
        <fullName evidence="13">Ubiquinol oxidase polypeptide III</fullName>
    </alternativeName>
    <alternativeName>
        <fullName evidence="11">Ubiquinol oxidase subunit 3</fullName>
    </alternativeName>
</protein>
<dbReference type="Gene3D" id="1.20.120.80">
    <property type="entry name" value="Cytochrome c oxidase, subunit III, four-helix bundle"/>
    <property type="match status" value="1"/>
</dbReference>
<evidence type="ECO:0000256" key="4">
    <source>
        <dbReference type="ARBA" id="ARBA00014687"/>
    </source>
</evidence>
<feature type="domain" description="Heme-copper oxidase subunit III family profile" evidence="16">
    <location>
        <begin position="1"/>
        <end position="185"/>
    </location>
</feature>
<evidence type="ECO:0000256" key="2">
    <source>
        <dbReference type="ARBA" id="ARBA00010581"/>
    </source>
</evidence>
<evidence type="ECO:0000313" key="18">
    <source>
        <dbReference type="Proteomes" id="UP000510842"/>
    </source>
</evidence>
<feature type="transmembrane region" description="Helical" evidence="15">
    <location>
        <begin position="159"/>
        <end position="183"/>
    </location>
</feature>
<evidence type="ECO:0000256" key="15">
    <source>
        <dbReference type="SAM" id="Phobius"/>
    </source>
</evidence>
<feature type="transmembrane region" description="Helical" evidence="15">
    <location>
        <begin position="80"/>
        <end position="99"/>
    </location>
</feature>
<comment type="subunit">
    <text evidence="3">Heterooctamer of two A chains, two B chains, two C chains and two D chains.</text>
</comment>
<gene>
    <name evidence="17" type="primary">cyoC</name>
    <name evidence="17" type="ORF">PEMO_0156</name>
</gene>
<dbReference type="GO" id="GO:0005886">
    <property type="term" value="C:plasma membrane"/>
    <property type="evidence" value="ECO:0007669"/>
    <property type="project" value="UniProtKB-SubCell"/>
</dbReference>
<evidence type="ECO:0000256" key="1">
    <source>
        <dbReference type="ARBA" id="ARBA00004651"/>
    </source>
</evidence>
<dbReference type="Proteomes" id="UP000510842">
    <property type="component" value="Chromosome"/>
</dbReference>
<dbReference type="GO" id="GO:0019646">
    <property type="term" value="P:aerobic electron transport chain"/>
    <property type="evidence" value="ECO:0007669"/>
    <property type="project" value="InterPro"/>
</dbReference>
<evidence type="ECO:0000256" key="3">
    <source>
        <dbReference type="ARBA" id="ARBA00011700"/>
    </source>
</evidence>
<dbReference type="PANTHER" id="PTHR11403">
    <property type="entry name" value="CYTOCHROME C OXIDASE SUBUNIT III"/>
    <property type="match status" value="1"/>
</dbReference>
<feature type="transmembrane region" description="Helical" evidence="15">
    <location>
        <begin position="49"/>
        <end position="73"/>
    </location>
</feature>
<keyword evidence="8 15" id="KW-0472">Membrane</keyword>
<dbReference type="PANTHER" id="PTHR11403:SF2">
    <property type="entry name" value="CYTOCHROME BO(3) UBIQUINOL OXIDASE SUBUNIT 3"/>
    <property type="match status" value="1"/>
</dbReference>
<dbReference type="SUPFAM" id="SSF81452">
    <property type="entry name" value="Cytochrome c oxidase subunit III-like"/>
    <property type="match status" value="1"/>
</dbReference>
<dbReference type="InterPro" id="IPR013833">
    <property type="entry name" value="Cyt_c_oxidase_su3_a-hlx"/>
</dbReference>
<accession>A0A6S6RYN8</accession>
<feature type="transmembrane region" description="Helical" evidence="15">
    <location>
        <begin position="12"/>
        <end position="37"/>
    </location>
</feature>
<evidence type="ECO:0000256" key="13">
    <source>
        <dbReference type="ARBA" id="ARBA00032717"/>
    </source>
</evidence>
<keyword evidence="5" id="KW-1003">Cell membrane</keyword>
<evidence type="ECO:0000313" key="17">
    <source>
        <dbReference type="EMBL" id="CAA3706609.1"/>
    </source>
</evidence>
<dbReference type="InterPro" id="IPR000298">
    <property type="entry name" value="Cyt_c_oxidase-like_su3"/>
</dbReference>
<feature type="transmembrane region" description="Helical" evidence="15">
    <location>
        <begin position="119"/>
        <end position="147"/>
    </location>
</feature>
<comment type="function">
    <text evidence="9">Cytochrome bo(3) ubiquinol terminal oxidase is the component of the aerobic respiratory chain of E.coli that predominates when cells are grown at high aeration. Has proton pump activity across the membrane in addition to electron transfer, pumping 2 protons/electron.</text>
</comment>
<dbReference type="RefSeq" id="WP_180824796.1">
    <property type="nucleotide sequence ID" value="NZ_LR744089.1"/>
</dbReference>
<dbReference type="AlphaFoldDB" id="A0A6S6RYN8"/>
<dbReference type="InterPro" id="IPR035973">
    <property type="entry name" value="Cyt_c_oxidase_su3-like_sf"/>
</dbReference>
<dbReference type="FunFam" id="1.20.120.80:FF:000001">
    <property type="entry name" value="Cytochrome (Ubi)quinol oxidase subunit III"/>
    <property type="match status" value="1"/>
</dbReference>
<comment type="subcellular location">
    <subcellularLocation>
        <location evidence="1 14">Cell membrane</location>
        <topology evidence="1 14">Multi-pass membrane protein</topology>
    </subcellularLocation>
</comment>